<protein>
    <submittedName>
        <fullName evidence="9">Cation channel</fullName>
    </submittedName>
</protein>
<dbReference type="EMBL" id="MU827809">
    <property type="protein sequence ID" value="KAJ7324051.1"/>
    <property type="molecule type" value="Genomic_DNA"/>
</dbReference>
<comment type="similarity">
    <text evidence="2">Belongs to the CALHM family.</text>
</comment>
<evidence type="ECO:0000256" key="6">
    <source>
        <dbReference type="ARBA" id="ARBA00023065"/>
    </source>
</evidence>
<name>A0A9X0CEI0_9CNID</name>
<keyword evidence="10" id="KW-1185">Reference proteome</keyword>
<comment type="subcellular location">
    <subcellularLocation>
        <location evidence="1">Membrane</location>
        <topology evidence="1">Multi-pass membrane protein</topology>
    </subcellularLocation>
</comment>
<proteinExistence type="inferred from homology"/>
<organism evidence="9 10">
    <name type="scientific">Desmophyllum pertusum</name>
    <dbReference type="NCBI Taxonomy" id="174260"/>
    <lineage>
        <taxon>Eukaryota</taxon>
        <taxon>Metazoa</taxon>
        <taxon>Cnidaria</taxon>
        <taxon>Anthozoa</taxon>
        <taxon>Hexacorallia</taxon>
        <taxon>Scleractinia</taxon>
        <taxon>Caryophylliina</taxon>
        <taxon>Caryophylliidae</taxon>
        <taxon>Desmophyllum</taxon>
    </lineage>
</organism>
<evidence type="ECO:0000313" key="10">
    <source>
        <dbReference type="Proteomes" id="UP001163046"/>
    </source>
</evidence>
<dbReference type="GO" id="GO:1904669">
    <property type="term" value="P:ATP export"/>
    <property type="evidence" value="ECO:0007669"/>
    <property type="project" value="UniProtKB-ARBA"/>
</dbReference>
<evidence type="ECO:0000256" key="5">
    <source>
        <dbReference type="ARBA" id="ARBA00022989"/>
    </source>
</evidence>
<evidence type="ECO:0000256" key="7">
    <source>
        <dbReference type="ARBA" id="ARBA00023136"/>
    </source>
</evidence>
<dbReference type="OrthoDB" id="5953668at2759"/>
<dbReference type="GO" id="GO:0034220">
    <property type="term" value="P:monoatomic ion transmembrane transport"/>
    <property type="evidence" value="ECO:0007669"/>
    <property type="project" value="UniProtKB-KW"/>
</dbReference>
<dbReference type="Pfam" id="PF14798">
    <property type="entry name" value="Ca_hom_mod"/>
    <property type="match status" value="1"/>
</dbReference>
<dbReference type="InterPro" id="IPR029569">
    <property type="entry name" value="CALHM"/>
</dbReference>
<keyword evidence="6" id="KW-0406">Ion transport</keyword>
<evidence type="ECO:0000313" key="9">
    <source>
        <dbReference type="EMBL" id="KAJ7324051.1"/>
    </source>
</evidence>
<reference evidence="9" key="1">
    <citation type="submission" date="2023-01" db="EMBL/GenBank/DDBJ databases">
        <title>Genome assembly of the deep-sea coral Lophelia pertusa.</title>
        <authorList>
            <person name="Herrera S."/>
            <person name="Cordes E."/>
        </authorList>
    </citation>
    <scope>NUCLEOTIDE SEQUENCE</scope>
    <source>
        <strain evidence="9">USNM1676648</strain>
        <tissue evidence="9">Polyp</tissue>
    </source>
</reference>
<gene>
    <name evidence="9" type="primary">FAM26E_4</name>
    <name evidence="9" type="ORF">OS493_030224</name>
</gene>
<sequence>MAISLTSLMTSLKSAFQNNSGSIRNTSIGLLVFGLNMVVESEDFFQCPPDNFVFYAGCFHNCSCFVLISADFGTLFVDAASLQGRKGEEQKRFCCCFYPRWSCSKPLVEILFQSSLSGLLWIFWVLLQRDYYVCAVLGGTKEAKLINATAEEKLQIEADYANAGQNSQTAALLLLGGAFITALVAISVQRCCFQQEIGSLPDTQDQQTTENNHM</sequence>
<evidence type="ECO:0000256" key="3">
    <source>
        <dbReference type="ARBA" id="ARBA00022448"/>
    </source>
</evidence>
<evidence type="ECO:0000256" key="4">
    <source>
        <dbReference type="ARBA" id="ARBA00022692"/>
    </source>
</evidence>
<comment type="caution">
    <text evidence="9">The sequence shown here is derived from an EMBL/GenBank/DDBJ whole genome shotgun (WGS) entry which is preliminary data.</text>
</comment>
<keyword evidence="8" id="KW-0407">Ion channel</keyword>
<dbReference type="GO" id="GO:0016020">
    <property type="term" value="C:membrane"/>
    <property type="evidence" value="ECO:0007669"/>
    <property type="project" value="UniProtKB-SubCell"/>
</dbReference>
<keyword evidence="3" id="KW-0813">Transport</keyword>
<evidence type="ECO:0000256" key="8">
    <source>
        <dbReference type="ARBA" id="ARBA00023303"/>
    </source>
</evidence>
<evidence type="ECO:0000256" key="2">
    <source>
        <dbReference type="ARBA" id="ARBA00008497"/>
    </source>
</evidence>
<keyword evidence="5" id="KW-1133">Transmembrane helix</keyword>
<keyword evidence="7" id="KW-0472">Membrane</keyword>
<dbReference type="Proteomes" id="UP001163046">
    <property type="component" value="Unassembled WGS sequence"/>
</dbReference>
<evidence type="ECO:0000256" key="1">
    <source>
        <dbReference type="ARBA" id="ARBA00004141"/>
    </source>
</evidence>
<accession>A0A9X0CEI0</accession>
<keyword evidence="4" id="KW-0812">Transmembrane</keyword>
<dbReference type="AlphaFoldDB" id="A0A9X0CEI0"/>